<name>A0ACC6AIN8_NITWI</name>
<dbReference type="EMBL" id="JALJZS010000002">
    <property type="protein sequence ID" value="MCP1999368.1"/>
    <property type="molecule type" value="Genomic_DNA"/>
</dbReference>
<keyword evidence="2" id="KW-1185">Reference proteome</keyword>
<dbReference type="Proteomes" id="UP001205486">
    <property type="component" value="Unassembled WGS sequence"/>
</dbReference>
<comment type="caution">
    <text evidence="1">The sequence shown here is derived from an EMBL/GenBank/DDBJ whole genome shotgun (WGS) entry which is preliminary data.</text>
</comment>
<reference evidence="1" key="1">
    <citation type="submission" date="2022-03" db="EMBL/GenBank/DDBJ databases">
        <title>Interactions between chemoautotrophic and heterotrophic bacteria.</title>
        <authorList>
            <person name="Santoro A."/>
        </authorList>
    </citation>
    <scope>NUCLEOTIDE SEQUENCE</scope>
    <source>
        <strain evidence="1">Nb-106</strain>
    </source>
</reference>
<gene>
    <name evidence="1" type="ORF">J2S34_001816</name>
</gene>
<sequence length="51" mass="5898">MPIAIPPWLLPILMLFCSNVFMTFAWYGHLKFKESPLPLIVLASWGIAFFE</sequence>
<accession>A0ACC6AIN8</accession>
<protein>
    <submittedName>
        <fullName evidence="1">Uncharacterized protein (DUF486 family)</fullName>
    </submittedName>
</protein>
<proteinExistence type="predicted"/>
<organism evidence="1 2">
    <name type="scientific">Nitrobacter winogradskyi</name>
    <name type="common">Nitrobacter agilis</name>
    <dbReference type="NCBI Taxonomy" id="913"/>
    <lineage>
        <taxon>Bacteria</taxon>
        <taxon>Pseudomonadati</taxon>
        <taxon>Pseudomonadota</taxon>
        <taxon>Alphaproteobacteria</taxon>
        <taxon>Hyphomicrobiales</taxon>
        <taxon>Nitrobacteraceae</taxon>
        <taxon>Nitrobacter</taxon>
    </lineage>
</organism>
<evidence type="ECO:0000313" key="1">
    <source>
        <dbReference type="EMBL" id="MCP1999368.1"/>
    </source>
</evidence>
<evidence type="ECO:0000313" key="2">
    <source>
        <dbReference type="Proteomes" id="UP001205486"/>
    </source>
</evidence>